<feature type="domain" description="HTH hxlR-type" evidence="4">
    <location>
        <begin position="11"/>
        <end position="109"/>
    </location>
</feature>
<evidence type="ECO:0000256" key="3">
    <source>
        <dbReference type="ARBA" id="ARBA00023163"/>
    </source>
</evidence>
<dbReference type="InterPro" id="IPR036388">
    <property type="entry name" value="WH-like_DNA-bd_sf"/>
</dbReference>
<accession>A0A7K3WBH0</accession>
<dbReference type="Pfam" id="PF14864">
    <property type="entry name" value="Alkyl_sulf_C"/>
    <property type="match status" value="1"/>
</dbReference>
<protein>
    <submittedName>
        <fullName evidence="5">Transcriptional regulator</fullName>
    </submittedName>
</protein>
<evidence type="ECO:0000256" key="1">
    <source>
        <dbReference type="ARBA" id="ARBA00023015"/>
    </source>
</evidence>
<dbReference type="InterPro" id="IPR036527">
    <property type="entry name" value="SCP2_sterol-bd_dom_sf"/>
</dbReference>
<dbReference type="RefSeq" id="WP_152730307.1">
    <property type="nucleotide sequence ID" value="NZ_JAABOZ010000007.1"/>
</dbReference>
<evidence type="ECO:0000259" key="4">
    <source>
        <dbReference type="PROSITE" id="PS51118"/>
    </source>
</evidence>
<comment type="caution">
    <text evidence="5">The sequence shown here is derived from an EMBL/GenBank/DDBJ whole genome shotgun (WGS) entry which is preliminary data.</text>
</comment>
<organism evidence="5 6">
    <name type="scientific">Goekera deserti</name>
    <dbReference type="NCBI Taxonomy" id="2497753"/>
    <lineage>
        <taxon>Bacteria</taxon>
        <taxon>Bacillati</taxon>
        <taxon>Actinomycetota</taxon>
        <taxon>Actinomycetes</taxon>
        <taxon>Geodermatophilales</taxon>
        <taxon>Geodermatophilaceae</taxon>
        <taxon>Goekera</taxon>
    </lineage>
</organism>
<evidence type="ECO:0000313" key="6">
    <source>
        <dbReference type="Proteomes" id="UP000470470"/>
    </source>
</evidence>
<reference evidence="5 6" key="1">
    <citation type="submission" date="2020-02" db="EMBL/GenBank/DDBJ databases">
        <title>The whole genome sequence of CPCC 205119.</title>
        <authorList>
            <person name="Jiang Z."/>
        </authorList>
    </citation>
    <scope>NUCLEOTIDE SEQUENCE [LARGE SCALE GENOMIC DNA]</scope>
    <source>
        <strain evidence="5 6">CPCC 205119</strain>
    </source>
</reference>
<sequence length="225" mass="23940">MATTKSYQDACGMAHALDLVGQRWAMHVVRELMLGPKRYSDLKADLPGISTNVLGDRLAELERTGLVRRVKLPPPAASWVYELTPYGADLEPVITVLGRWGARSPGHRPDLPLSVTSFVLSLRTNVDATRTAGLTASYGLRVDGVDLHARVTDGSFTVEPGTAPSPDATLTGAPEALAGLVYGGRPLDDAEAAGDVTMTGDRDAARRFTTLFTLPEKAVPPPPTP</sequence>
<keyword evidence="2" id="KW-0238">DNA-binding</keyword>
<name>A0A7K3WBH0_9ACTN</name>
<dbReference type="Gene3D" id="1.10.10.10">
    <property type="entry name" value="Winged helix-like DNA-binding domain superfamily/Winged helix DNA-binding domain"/>
    <property type="match status" value="1"/>
</dbReference>
<dbReference type="SUPFAM" id="SSF55718">
    <property type="entry name" value="SCP-like"/>
    <property type="match status" value="1"/>
</dbReference>
<proteinExistence type="predicted"/>
<dbReference type="PROSITE" id="PS51118">
    <property type="entry name" value="HTH_HXLR"/>
    <property type="match status" value="1"/>
</dbReference>
<keyword evidence="1" id="KW-0805">Transcription regulation</keyword>
<dbReference type="Gene3D" id="3.30.1050.10">
    <property type="entry name" value="SCP2 sterol-binding domain"/>
    <property type="match status" value="1"/>
</dbReference>
<dbReference type="GO" id="GO:0003677">
    <property type="term" value="F:DNA binding"/>
    <property type="evidence" value="ECO:0007669"/>
    <property type="project" value="UniProtKB-KW"/>
</dbReference>
<dbReference type="AlphaFoldDB" id="A0A7K3WBH0"/>
<dbReference type="PANTHER" id="PTHR33204">
    <property type="entry name" value="TRANSCRIPTIONAL REGULATOR, MARR FAMILY"/>
    <property type="match status" value="1"/>
</dbReference>
<dbReference type="Pfam" id="PF01638">
    <property type="entry name" value="HxlR"/>
    <property type="match status" value="1"/>
</dbReference>
<dbReference type="EMBL" id="JAAGWK010000008">
    <property type="protein sequence ID" value="NEL53160.1"/>
    <property type="molecule type" value="Genomic_DNA"/>
</dbReference>
<evidence type="ECO:0000256" key="2">
    <source>
        <dbReference type="ARBA" id="ARBA00023125"/>
    </source>
</evidence>
<keyword evidence="6" id="KW-1185">Reference proteome</keyword>
<dbReference type="InterPro" id="IPR029229">
    <property type="entry name" value="Alkyl_sulf_C"/>
</dbReference>
<gene>
    <name evidence="5" type="ORF">G1H19_03920</name>
</gene>
<dbReference type="PANTHER" id="PTHR33204:SF18">
    <property type="entry name" value="TRANSCRIPTIONAL REGULATORY PROTEIN"/>
    <property type="match status" value="1"/>
</dbReference>
<dbReference type="Proteomes" id="UP000470470">
    <property type="component" value="Unassembled WGS sequence"/>
</dbReference>
<dbReference type="InterPro" id="IPR002577">
    <property type="entry name" value="HTH_HxlR"/>
</dbReference>
<keyword evidence="3" id="KW-0804">Transcription</keyword>
<dbReference type="InterPro" id="IPR036390">
    <property type="entry name" value="WH_DNA-bd_sf"/>
</dbReference>
<evidence type="ECO:0000313" key="5">
    <source>
        <dbReference type="EMBL" id="NEL53160.1"/>
    </source>
</evidence>
<dbReference type="SUPFAM" id="SSF46785">
    <property type="entry name" value="Winged helix' DNA-binding domain"/>
    <property type="match status" value="1"/>
</dbReference>